<keyword evidence="4" id="KW-0411">Iron-sulfur</keyword>
<evidence type="ECO:0000256" key="3">
    <source>
        <dbReference type="ARBA" id="ARBA00023004"/>
    </source>
</evidence>
<proteinExistence type="predicted"/>
<dbReference type="InterPro" id="IPR016431">
    <property type="entry name" value="Pyrv-formate_lyase-activ_prd"/>
</dbReference>
<dbReference type="RefSeq" id="WP_007391604.1">
    <property type="nucleotide sequence ID" value="NZ_AFIJ01000038.1"/>
</dbReference>
<protein>
    <submittedName>
        <fullName evidence="5">Radical SAM domain protein</fullName>
    </submittedName>
</protein>
<comment type="caution">
    <text evidence="5">The sequence shown here is derived from an EMBL/GenBank/DDBJ whole genome shotgun (WGS) entry which is preliminary data.</text>
</comment>
<gene>
    <name evidence="5" type="ORF">HMPREF1039_0908</name>
</gene>
<dbReference type="InterPro" id="IPR040085">
    <property type="entry name" value="MJ0674-like"/>
</dbReference>
<keyword evidence="1" id="KW-0949">S-adenosyl-L-methionine</keyword>
<dbReference type="InterPro" id="IPR013785">
    <property type="entry name" value="Aldolase_TIM"/>
</dbReference>
<reference evidence="5 6" key="1">
    <citation type="submission" date="2011-04" db="EMBL/GenBank/DDBJ databases">
        <authorList>
            <person name="Harkins D.M."/>
            <person name="Madupu R."/>
            <person name="Durkin A.S."/>
            <person name="Torralba M."/>
            <person name="Methe B."/>
            <person name="Sutton G.G."/>
            <person name="Nelson K.E."/>
        </authorList>
    </citation>
    <scope>NUCLEOTIDE SEQUENCE [LARGE SCALE GENOMIC DNA]</scope>
    <source>
        <strain evidence="5 6">UPII 199-6</strain>
    </source>
</reference>
<accession>A0ABN0D1Q3</accession>
<keyword evidence="6" id="KW-1185">Reference proteome</keyword>
<dbReference type="Gene3D" id="3.20.20.70">
    <property type="entry name" value="Aldolase class I"/>
    <property type="match status" value="1"/>
</dbReference>
<dbReference type="EMBL" id="AFIJ01000038">
    <property type="protein sequence ID" value="EGL39438.1"/>
    <property type="molecule type" value="Genomic_DNA"/>
</dbReference>
<keyword evidence="3" id="KW-0408">Iron</keyword>
<evidence type="ECO:0000313" key="5">
    <source>
        <dbReference type="EMBL" id="EGL39438.1"/>
    </source>
</evidence>
<keyword evidence="2" id="KW-0479">Metal-binding</keyword>
<dbReference type="SFLD" id="SFLDS00029">
    <property type="entry name" value="Radical_SAM"/>
    <property type="match status" value="1"/>
</dbReference>
<dbReference type="SFLD" id="SFLDG01099">
    <property type="entry name" value="Uncharacterised_Radical_SAM_Su"/>
    <property type="match status" value="1"/>
</dbReference>
<evidence type="ECO:0000256" key="1">
    <source>
        <dbReference type="ARBA" id="ARBA00022691"/>
    </source>
</evidence>
<evidence type="ECO:0000256" key="4">
    <source>
        <dbReference type="ARBA" id="ARBA00023014"/>
    </source>
</evidence>
<sequence length="300" mass="33732">MPYICNDCPRHCRVARSTTPLPGKQLPGYCHCPSEPLAARAALHYWEEPCISGTRGSGTIFFTGCNLRCCFCQNSRISQDGYGFPVSPLQLRRIYQTLIRQGAHNINLVTPTPYKKAILDSLQTPLPVPVVYNCGGYESVETIHELKGKIQIYIPDFKYMDTQAAARYSDAENYPEIAQQAILAMYEQVGAYQADSRGILQKGVIIRHLVLPGLLKNTYAVIDWVRKTFAPNQVLFSLMRQYVPCGQAARYPEINRLLSAREYKKAEQYLFDSGIEDGFVQEKASADKNFIPLFDGTGII</sequence>
<dbReference type="PANTHER" id="PTHR43075">
    <property type="entry name" value="FORMATE LYASE ACTIVATING ENZYME, PUTATIVE (AFU_ORTHOLOGUE AFUA_2G15630)-RELATED"/>
    <property type="match status" value="1"/>
</dbReference>
<evidence type="ECO:0000256" key="2">
    <source>
        <dbReference type="ARBA" id="ARBA00022723"/>
    </source>
</evidence>
<dbReference type="InterPro" id="IPR058240">
    <property type="entry name" value="rSAM_sf"/>
</dbReference>
<dbReference type="InterPro" id="IPR007197">
    <property type="entry name" value="rSAM"/>
</dbReference>
<dbReference type="Proteomes" id="UP000004018">
    <property type="component" value="Unassembled WGS sequence"/>
</dbReference>
<organism evidence="5 6">
    <name type="scientific">Megasphaera lornae</name>
    <dbReference type="NCBI Taxonomy" id="1000568"/>
    <lineage>
        <taxon>Bacteria</taxon>
        <taxon>Bacillati</taxon>
        <taxon>Bacillota</taxon>
        <taxon>Negativicutes</taxon>
        <taxon>Veillonellales</taxon>
        <taxon>Veillonellaceae</taxon>
        <taxon>Megasphaera</taxon>
    </lineage>
</organism>
<dbReference type="PIRSF" id="PIRSF004869">
    <property type="entry name" value="PflX_prd"/>
    <property type="match status" value="1"/>
</dbReference>
<dbReference type="SUPFAM" id="SSF102114">
    <property type="entry name" value="Radical SAM enzymes"/>
    <property type="match status" value="1"/>
</dbReference>
<evidence type="ECO:0000313" key="6">
    <source>
        <dbReference type="Proteomes" id="UP000004018"/>
    </source>
</evidence>
<dbReference type="PANTHER" id="PTHR43075:SF1">
    <property type="entry name" value="FORMATE LYASE ACTIVATING ENZYME, PUTATIVE (AFU_ORTHOLOGUE AFUA_2G15630)-RELATED"/>
    <property type="match status" value="1"/>
</dbReference>
<name>A0ABN0D1Q3_9FIRM</name>